<dbReference type="EMBL" id="JAUZVY010000006">
    <property type="protein sequence ID" value="MDP4530147.1"/>
    <property type="molecule type" value="Genomic_DNA"/>
</dbReference>
<proteinExistence type="predicted"/>
<evidence type="ECO:0000313" key="1">
    <source>
        <dbReference type="EMBL" id="MDP4530147.1"/>
    </source>
</evidence>
<comment type="caution">
    <text evidence="1">The sequence shown here is derived from an EMBL/GenBank/DDBJ whole genome shotgun (WGS) entry which is preliminary data.</text>
</comment>
<protein>
    <submittedName>
        <fullName evidence="1">Uncharacterized protein</fullName>
    </submittedName>
</protein>
<keyword evidence="2" id="KW-1185">Reference proteome</keyword>
<name>A0ABT9GT63_9GAMM</name>
<reference evidence="1 2" key="1">
    <citation type="submission" date="2023-08" db="EMBL/GenBank/DDBJ databases">
        <authorList>
            <person name="Joshi A."/>
            <person name="Thite S."/>
        </authorList>
    </citation>
    <scope>NUCLEOTIDE SEQUENCE [LARGE SCALE GENOMIC DNA]</scope>
    <source>
        <strain evidence="1 2">1E1</strain>
    </source>
</reference>
<dbReference type="Proteomes" id="UP001236258">
    <property type="component" value="Unassembled WGS sequence"/>
</dbReference>
<sequence length="110" mass="12473">MLQPKSLVLINYRRLFPEDDSRFFLGEVEAYQDGIVKVSGHTILRDGVSGTMKEKSDRRTKLFSISSGTLIVYELPANLQLSDLHFQSKGVRLSLTDQASFSMDLTERMT</sequence>
<evidence type="ECO:0000313" key="2">
    <source>
        <dbReference type="Proteomes" id="UP001236258"/>
    </source>
</evidence>
<dbReference type="RefSeq" id="WP_305946186.1">
    <property type="nucleotide sequence ID" value="NZ_JAUZVY010000006.1"/>
</dbReference>
<organism evidence="1 2">
    <name type="scientific">Alkalimonas delamerensis</name>
    <dbReference type="NCBI Taxonomy" id="265981"/>
    <lineage>
        <taxon>Bacteria</taxon>
        <taxon>Pseudomonadati</taxon>
        <taxon>Pseudomonadota</taxon>
        <taxon>Gammaproteobacteria</taxon>
        <taxon>Alkalimonas</taxon>
    </lineage>
</organism>
<gene>
    <name evidence="1" type="ORF">Q3O59_14050</name>
</gene>
<accession>A0ABT9GT63</accession>